<dbReference type="Proteomes" id="UP000005953">
    <property type="component" value="Unassembled WGS sequence"/>
</dbReference>
<organism evidence="2 3">
    <name type="scientific">Reinekea blandensis MED297</name>
    <dbReference type="NCBI Taxonomy" id="314283"/>
    <lineage>
        <taxon>Bacteria</taxon>
        <taxon>Pseudomonadati</taxon>
        <taxon>Pseudomonadota</taxon>
        <taxon>Gammaproteobacteria</taxon>
        <taxon>Oceanospirillales</taxon>
        <taxon>Saccharospirillaceae</taxon>
        <taxon>Reinekea</taxon>
    </lineage>
</organism>
<evidence type="ECO:0000313" key="2">
    <source>
        <dbReference type="EMBL" id="EAR10891.1"/>
    </source>
</evidence>
<feature type="domain" description="Enoyl reductase (ER)" evidence="1">
    <location>
        <begin position="16"/>
        <end position="330"/>
    </location>
</feature>
<dbReference type="SUPFAM" id="SSF51735">
    <property type="entry name" value="NAD(P)-binding Rossmann-fold domains"/>
    <property type="match status" value="1"/>
</dbReference>
<dbReference type="InterPro" id="IPR036291">
    <property type="entry name" value="NAD(P)-bd_dom_sf"/>
</dbReference>
<proteinExistence type="predicted"/>
<evidence type="ECO:0000313" key="3">
    <source>
        <dbReference type="Proteomes" id="UP000005953"/>
    </source>
</evidence>
<accession>A4BAD5</accession>
<dbReference type="AlphaFoldDB" id="A4BAD5"/>
<dbReference type="InterPro" id="IPR011032">
    <property type="entry name" value="GroES-like_sf"/>
</dbReference>
<gene>
    <name evidence="2" type="ORF">MED297_10286</name>
</gene>
<dbReference type="Pfam" id="PF13602">
    <property type="entry name" value="ADH_zinc_N_2"/>
    <property type="match status" value="1"/>
</dbReference>
<keyword evidence="3" id="KW-1185">Reference proteome</keyword>
<comment type="caution">
    <text evidence="2">The sequence shown here is derived from an EMBL/GenBank/DDBJ whole genome shotgun (WGS) entry which is preliminary data.</text>
</comment>
<dbReference type="PANTHER" id="PTHR44013:SF1">
    <property type="entry name" value="ZINC-TYPE ALCOHOL DEHYDROGENASE-LIKE PROTEIN C16A3.02C"/>
    <property type="match status" value="1"/>
</dbReference>
<dbReference type="PANTHER" id="PTHR44013">
    <property type="entry name" value="ZINC-TYPE ALCOHOL DEHYDROGENASE-LIKE PROTEIN C16A3.02C"/>
    <property type="match status" value="1"/>
</dbReference>
<dbReference type="SUPFAM" id="SSF50129">
    <property type="entry name" value="GroES-like"/>
    <property type="match status" value="1"/>
</dbReference>
<dbReference type="SMART" id="SM00829">
    <property type="entry name" value="PKS_ER"/>
    <property type="match status" value="1"/>
</dbReference>
<dbReference type="Gene3D" id="3.40.50.720">
    <property type="entry name" value="NAD(P)-binding Rossmann-like Domain"/>
    <property type="match status" value="1"/>
</dbReference>
<reference evidence="2 3" key="1">
    <citation type="submission" date="2006-02" db="EMBL/GenBank/DDBJ databases">
        <authorList>
            <person name="Pinhassi J."/>
            <person name="Pedros-Alio C."/>
            <person name="Ferriera S."/>
            <person name="Johnson J."/>
            <person name="Kravitz S."/>
            <person name="Halpern A."/>
            <person name="Remington K."/>
            <person name="Beeson K."/>
            <person name="Tran B."/>
            <person name="Rogers Y.-H."/>
            <person name="Friedman R."/>
            <person name="Venter J.C."/>
        </authorList>
    </citation>
    <scope>NUCLEOTIDE SEQUENCE [LARGE SCALE GENOMIC DNA]</scope>
    <source>
        <strain evidence="2 3">MED297</strain>
    </source>
</reference>
<dbReference type="CDD" id="cd08267">
    <property type="entry name" value="MDR1"/>
    <property type="match status" value="1"/>
</dbReference>
<dbReference type="InterPro" id="IPR052733">
    <property type="entry name" value="Chloroplast_QOR"/>
</dbReference>
<dbReference type="Gene3D" id="3.90.180.10">
    <property type="entry name" value="Medium-chain alcohol dehydrogenases, catalytic domain"/>
    <property type="match status" value="1"/>
</dbReference>
<dbReference type="STRING" id="314283.MED297_10286"/>
<dbReference type="EMBL" id="AAOE01000002">
    <property type="protein sequence ID" value="EAR10891.1"/>
    <property type="molecule type" value="Genomic_DNA"/>
</dbReference>
<dbReference type="InterPro" id="IPR020843">
    <property type="entry name" value="ER"/>
</dbReference>
<protein>
    <submittedName>
        <fullName evidence="2">Quinone oxidoreductase</fullName>
    </submittedName>
</protein>
<dbReference type="GO" id="GO:0016491">
    <property type="term" value="F:oxidoreductase activity"/>
    <property type="evidence" value="ECO:0007669"/>
    <property type="project" value="InterPro"/>
</dbReference>
<sequence length="342" mass="37716">MPEDPSMKAIQYQQYGDPSVLELKDDVPVAELKDKSLRIRVEACEVTKGDCELRSFRFPVKWFALPLRLYFGFWKPRRQRRILGGYIAGTVDAIGDQVQDFAVGDRVFGSTGMTLGGYGEFVTLPHSATLVKTPENVSSEQAAACILGGLNALHFMTLAQLKPGQRLLINGAGGSIGLYALQIAKLKGAHVTCIDAAHKLPMLSQLGADMVLDYQNNPLDAQHPLWDCVFNMVAGLPMPGFLKHLTESGTYLSGNPTLADFRHARRLNHGNQQRAILKLAGETREELQQLADWLSDGTVQPVIDSMVADHDIRQAHERVETEQRLGAVILSRQTPLTKTDTD</sequence>
<evidence type="ECO:0000259" key="1">
    <source>
        <dbReference type="SMART" id="SM00829"/>
    </source>
</evidence>
<dbReference type="Pfam" id="PF08240">
    <property type="entry name" value="ADH_N"/>
    <property type="match status" value="1"/>
</dbReference>
<name>A4BAD5_9GAMM</name>
<dbReference type="InterPro" id="IPR013154">
    <property type="entry name" value="ADH-like_N"/>
</dbReference>
<dbReference type="HOGENOM" id="CLU_026673_3_3_6"/>